<evidence type="ECO:0000313" key="2">
    <source>
        <dbReference type="Proteomes" id="UP000317648"/>
    </source>
</evidence>
<evidence type="ECO:0000313" key="1">
    <source>
        <dbReference type="EMBL" id="QDU96694.1"/>
    </source>
</evidence>
<dbReference type="RefSeq" id="WP_145055307.1">
    <property type="nucleotide sequence ID" value="NZ_CP036433.1"/>
</dbReference>
<accession>A0A518DXY2</accession>
<proteinExistence type="predicted"/>
<organism evidence="1 2">
    <name type="scientific">Lignipirellula cremea</name>
    <dbReference type="NCBI Taxonomy" id="2528010"/>
    <lineage>
        <taxon>Bacteria</taxon>
        <taxon>Pseudomonadati</taxon>
        <taxon>Planctomycetota</taxon>
        <taxon>Planctomycetia</taxon>
        <taxon>Pirellulales</taxon>
        <taxon>Pirellulaceae</taxon>
        <taxon>Lignipirellula</taxon>
    </lineage>
</organism>
<sequence>MASYPSIFRVRQTFPRPLVENVPETVASELKKLNLGKKIQAGQTVAITAGSRGIANIAVILKAVVDHVKSLGATPFLVPAMGSHGGGTAEGQVGVLATYGITEEYCGCEIRASMDTVIVCQAAEGFPVHFDKHAHGADHVLVCNRIKPHTNFRGDVESGLMKMMLIGLGKHAGAKIYHRAILDYDFGQIIRSVAKEVLENCSIVAGLAIVENGYDQTAHIRAVASEELVDRERELLVTAKELMPRLPFREAHLLLIDEIGKNISGSGLDTNVVGRKGNDHAAGADEWPKIRNIVIRDLTPQTHGNAAGIGIAEYCRTQVVEKMNVAITRINCLTGGHATGAMLPLDYATDREILDAALPSIGLAEPPDAKMLWVRNTLDVAEVECSAAYYEEARSRSDLEILTEPRALPWDDLGNLPKIHTFR</sequence>
<dbReference type="KEGG" id="lcre:Pla8534_45150"/>
<dbReference type="Gene3D" id="3.40.50.11440">
    <property type="match status" value="1"/>
</dbReference>
<dbReference type="OrthoDB" id="9788398at2"/>
<dbReference type="AlphaFoldDB" id="A0A518DXY2"/>
<evidence type="ECO:0008006" key="3">
    <source>
        <dbReference type="Google" id="ProtNLM"/>
    </source>
</evidence>
<dbReference type="Proteomes" id="UP000317648">
    <property type="component" value="Chromosome"/>
</dbReference>
<keyword evidence="2" id="KW-1185">Reference proteome</keyword>
<name>A0A518DXY2_9BACT</name>
<reference evidence="1 2" key="1">
    <citation type="submission" date="2019-02" db="EMBL/GenBank/DDBJ databases">
        <title>Deep-cultivation of Planctomycetes and their phenomic and genomic characterization uncovers novel biology.</title>
        <authorList>
            <person name="Wiegand S."/>
            <person name="Jogler M."/>
            <person name="Boedeker C."/>
            <person name="Pinto D."/>
            <person name="Vollmers J."/>
            <person name="Rivas-Marin E."/>
            <person name="Kohn T."/>
            <person name="Peeters S.H."/>
            <person name="Heuer A."/>
            <person name="Rast P."/>
            <person name="Oberbeckmann S."/>
            <person name="Bunk B."/>
            <person name="Jeske O."/>
            <person name="Meyerdierks A."/>
            <person name="Storesund J.E."/>
            <person name="Kallscheuer N."/>
            <person name="Luecker S."/>
            <person name="Lage O.M."/>
            <person name="Pohl T."/>
            <person name="Merkel B.J."/>
            <person name="Hornburger P."/>
            <person name="Mueller R.-W."/>
            <person name="Bruemmer F."/>
            <person name="Labrenz M."/>
            <person name="Spormann A.M."/>
            <person name="Op den Camp H."/>
            <person name="Overmann J."/>
            <person name="Amann R."/>
            <person name="Jetten M.S.M."/>
            <person name="Mascher T."/>
            <person name="Medema M.H."/>
            <person name="Devos D.P."/>
            <person name="Kaster A.-K."/>
            <person name="Ovreas L."/>
            <person name="Rohde M."/>
            <person name="Galperin M.Y."/>
            <person name="Jogler C."/>
        </authorList>
    </citation>
    <scope>NUCLEOTIDE SEQUENCE [LARGE SCALE GENOMIC DNA]</scope>
    <source>
        <strain evidence="1 2">Pla85_3_4</strain>
    </source>
</reference>
<dbReference type="EMBL" id="CP036433">
    <property type="protein sequence ID" value="QDU96694.1"/>
    <property type="molecule type" value="Genomic_DNA"/>
</dbReference>
<protein>
    <recommendedName>
        <fullName evidence="3">LarA-like N-terminal domain-containing protein</fullName>
    </recommendedName>
</protein>
<gene>
    <name evidence="1" type="ORF">Pla8534_45150</name>
</gene>